<dbReference type="GO" id="GO:0005737">
    <property type="term" value="C:cytoplasm"/>
    <property type="evidence" value="ECO:0007669"/>
    <property type="project" value="TreeGrafter"/>
</dbReference>
<dbReference type="VEuPathDB" id="TrichDB:TRFO_21851"/>
<proteinExistence type="predicted"/>
<evidence type="ECO:0000256" key="4">
    <source>
        <dbReference type="SAM" id="Coils"/>
    </source>
</evidence>
<dbReference type="SMART" id="SM00220">
    <property type="entry name" value="S_TKc"/>
    <property type="match status" value="1"/>
</dbReference>
<dbReference type="PROSITE" id="PS00108">
    <property type="entry name" value="PROTEIN_KINASE_ST"/>
    <property type="match status" value="1"/>
</dbReference>
<dbReference type="InterPro" id="IPR050167">
    <property type="entry name" value="Ser_Thr_protein_kinase"/>
</dbReference>
<dbReference type="InterPro" id="IPR011009">
    <property type="entry name" value="Kinase-like_dom_sf"/>
</dbReference>
<dbReference type="SUPFAM" id="SSF56112">
    <property type="entry name" value="Protein kinase-like (PK-like)"/>
    <property type="match status" value="1"/>
</dbReference>
<dbReference type="InterPro" id="IPR017441">
    <property type="entry name" value="Protein_kinase_ATP_BS"/>
</dbReference>
<reference evidence="6" key="1">
    <citation type="submission" date="2016-10" db="EMBL/GenBank/DDBJ databases">
        <authorList>
            <person name="Benchimol M."/>
            <person name="Almeida L.G."/>
            <person name="Vasconcelos A.T."/>
            <person name="Perreira-Neves A."/>
            <person name="Rosa I.A."/>
            <person name="Tasca T."/>
            <person name="Bogo M.R."/>
            <person name="de Souza W."/>
        </authorList>
    </citation>
    <scope>NUCLEOTIDE SEQUENCE [LARGE SCALE GENOMIC DNA]</scope>
    <source>
        <strain evidence="6">K</strain>
    </source>
</reference>
<feature type="domain" description="Protein kinase" evidence="5">
    <location>
        <begin position="51"/>
        <end position="327"/>
    </location>
</feature>
<dbReference type="PANTHER" id="PTHR23257">
    <property type="entry name" value="SERINE-THREONINE PROTEIN KINASE"/>
    <property type="match status" value="1"/>
</dbReference>
<keyword evidence="1 3" id="KW-0547">Nucleotide-binding</keyword>
<dbReference type="Gene3D" id="1.10.510.10">
    <property type="entry name" value="Transferase(Phosphotransferase) domain 1"/>
    <property type="match status" value="1"/>
</dbReference>
<comment type="caution">
    <text evidence="6">The sequence shown here is derived from an EMBL/GenBank/DDBJ whole genome shotgun (WGS) entry which is preliminary data.</text>
</comment>
<feature type="binding site" evidence="3">
    <location>
        <position position="80"/>
    </location>
    <ligand>
        <name>ATP</name>
        <dbReference type="ChEBI" id="CHEBI:30616"/>
    </ligand>
</feature>
<keyword evidence="7" id="KW-1185">Reference proteome</keyword>
<dbReference type="Proteomes" id="UP000179807">
    <property type="component" value="Unassembled WGS sequence"/>
</dbReference>
<name>A0A1J4KHH8_9EUKA</name>
<sequence length="899" mass="104109">MKKRLGSFRIRNMDPLDEDGPHFENVHARRIQITMQLVNKYPQYIRDISDFQFDKRIGKGGYGEVWLANDLRTGKMVAIKELYTKTLFGKHLSSFVREIHTMINLQLPFVVPFVGYTIEPPYSIITEYMPNGSLFYYINKSKRKFQLSGTHSTIIALCVAGGMHICHSRHIIHRDLKSANIFLDANRFPVIADFGVARYFKDDNKDKSENQKGGRQNIIIDSNKTRKMTPRCGTYTHMAPEIMTGDDYGLKCDVYSYGMILYEMVDGRNPFGKIVGKDLLNHVSKENLRPKIRSKRISTSLRDLIENCWSSNIKKRPTFLEIFHDFQSGKISFPDTDVKAVSDFAEKIYDTIIDPSSIIVDDPKISVDYQSILIRMQGKIKKILESEEEEEEEYEKCNDDKDGQYSNSFESIEQDSKFTEKFGNKTLIDILNNPKDENFCLLLDFLSVNIDETQYVSLYQQLSQYFRCETDPIVLKAIIQTYRKIGKRNHKFYLFLQQYHFSTILPLSNELRVETFYFLGDIFCYTPSTISGGVKRSIASLIMNTPEYALQLFSLYASKFKQIYDPFPTLDILITYARAFLNNDTGAKFIDILYYLVINNTDYRIQRIQKVRHVLWAFCKSKSISTTKTATNAIIALFHLFDKSIILPFDVLCRNLTNRKLVDCSLSLLLLSQKYPISRTLARVLIDCCQSKKVAFSILLKYASQEEKTALIVSKNTKWMLSNHISAMKLFMICFSFQNARIEILKSLLFYDFLARQAKYGDNDVLIAIPSLLKRITLNSIMIKQLEQHLFFRNYHDSIIQSENIMVKNAANTMLDHFAKTIYSPEYSIFIPFLIQNLQLKNELTTGSIVVITTLSRYPELASIFKNSNLITYFQSLRNIPSLKSKAETFIQNIENLDL</sequence>
<evidence type="ECO:0000313" key="7">
    <source>
        <dbReference type="Proteomes" id="UP000179807"/>
    </source>
</evidence>
<keyword evidence="6" id="KW-0418">Kinase</keyword>
<organism evidence="6 7">
    <name type="scientific">Tritrichomonas foetus</name>
    <dbReference type="NCBI Taxonomy" id="1144522"/>
    <lineage>
        <taxon>Eukaryota</taxon>
        <taxon>Metamonada</taxon>
        <taxon>Parabasalia</taxon>
        <taxon>Tritrichomonadida</taxon>
        <taxon>Tritrichomonadidae</taxon>
        <taxon>Tritrichomonas</taxon>
    </lineage>
</organism>
<evidence type="ECO:0000313" key="6">
    <source>
        <dbReference type="EMBL" id="OHT09284.1"/>
    </source>
</evidence>
<accession>A0A1J4KHH8</accession>
<keyword evidence="6" id="KW-0808">Transferase</keyword>
<dbReference type="Pfam" id="PF00069">
    <property type="entry name" value="Pkinase"/>
    <property type="match status" value="1"/>
</dbReference>
<keyword evidence="4" id="KW-0175">Coiled coil</keyword>
<dbReference type="GeneID" id="94836928"/>
<dbReference type="GO" id="GO:0005524">
    <property type="term" value="F:ATP binding"/>
    <property type="evidence" value="ECO:0007669"/>
    <property type="project" value="UniProtKB-UniRule"/>
</dbReference>
<keyword evidence="2 3" id="KW-0067">ATP-binding</keyword>
<gene>
    <name evidence="6" type="ORF">TRFO_21851</name>
</gene>
<dbReference type="PANTHER" id="PTHR23257:SF958">
    <property type="entry name" value="SERINE_THREONINE-PROTEIN KINASE WNK4"/>
    <property type="match status" value="1"/>
</dbReference>
<dbReference type="CDD" id="cd13999">
    <property type="entry name" value="STKc_MAP3K-like"/>
    <property type="match status" value="1"/>
</dbReference>
<dbReference type="InterPro" id="IPR000719">
    <property type="entry name" value="Prot_kinase_dom"/>
</dbReference>
<dbReference type="GO" id="GO:0007165">
    <property type="term" value="P:signal transduction"/>
    <property type="evidence" value="ECO:0007669"/>
    <property type="project" value="TreeGrafter"/>
</dbReference>
<dbReference type="InterPro" id="IPR008271">
    <property type="entry name" value="Ser/Thr_kinase_AS"/>
</dbReference>
<evidence type="ECO:0000259" key="5">
    <source>
        <dbReference type="PROSITE" id="PS50011"/>
    </source>
</evidence>
<dbReference type="EMBL" id="MLAK01000643">
    <property type="protein sequence ID" value="OHT09284.1"/>
    <property type="molecule type" value="Genomic_DNA"/>
</dbReference>
<feature type="coiled-coil region" evidence="4">
    <location>
        <begin position="373"/>
        <end position="400"/>
    </location>
</feature>
<dbReference type="AlphaFoldDB" id="A0A1J4KHH8"/>
<dbReference type="PROSITE" id="PS00107">
    <property type="entry name" value="PROTEIN_KINASE_ATP"/>
    <property type="match status" value="1"/>
</dbReference>
<dbReference type="SUPFAM" id="SSF48371">
    <property type="entry name" value="ARM repeat"/>
    <property type="match status" value="1"/>
</dbReference>
<protein>
    <submittedName>
        <fullName evidence="6">TKL family protein kinase</fullName>
    </submittedName>
</protein>
<evidence type="ECO:0000256" key="1">
    <source>
        <dbReference type="ARBA" id="ARBA00022741"/>
    </source>
</evidence>
<dbReference type="RefSeq" id="XP_068362420.1">
    <property type="nucleotide sequence ID" value="XM_068502224.1"/>
</dbReference>
<evidence type="ECO:0000256" key="3">
    <source>
        <dbReference type="PROSITE-ProRule" id="PRU10141"/>
    </source>
</evidence>
<dbReference type="OrthoDB" id="4062651at2759"/>
<dbReference type="PROSITE" id="PS50011">
    <property type="entry name" value="PROTEIN_KINASE_DOM"/>
    <property type="match status" value="1"/>
</dbReference>
<dbReference type="GO" id="GO:0004672">
    <property type="term" value="F:protein kinase activity"/>
    <property type="evidence" value="ECO:0007669"/>
    <property type="project" value="InterPro"/>
</dbReference>
<evidence type="ECO:0000256" key="2">
    <source>
        <dbReference type="ARBA" id="ARBA00022840"/>
    </source>
</evidence>
<dbReference type="InterPro" id="IPR016024">
    <property type="entry name" value="ARM-type_fold"/>
</dbReference>